<comment type="caution">
    <text evidence="3">The sequence shown here is derived from an EMBL/GenBank/DDBJ whole genome shotgun (WGS) entry which is preliminary data.</text>
</comment>
<evidence type="ECO:0000256" key="1">
    <source>
        <dbReference type="SAM" id="Phobius"/>
    </source>
</evidence>
<evidence type="ECO:0000313" key="3">
    <source>
        <dbReference type="EMBL" id="GAB95936.1"/>
    </source>
</evidence>
<feature type="transmembrane region" description="Helical" evidence="1">
    <location>
        <begin position="40"/>
        <end position="61"/>
    </location>
</feature>
<keyword evidence="4" id="KW-1185">Reference proteome</keyword>
<dbReference type="InterPro" id="IPR012867">
    <property type="entry name" value="DUF1648"/>
</dbReference>
<feature type="transmembrane region" description="Helical" evidence="1">
    <location>
        <begin position="99"/>
        <end position="117"/>
    </location>
</feature>
<gene>
    <name evidence="3" type="ORF">KILIM_029_00460</name>
</gene>
<accession>K6WQ46</accession>
<feature type="transmembrane region" description="Helical" evidence="1">
    <location>
        <begin position="132"/>
        <end position="154"/>
    </location>
</feature>
<organism evidence="3 4">
    <name type="scientific">Kineosphaera limosa NBRC 100340</name>
    <dbReference type="NCBI Taxonomy" id="1184609"/>
    <lineage>
        <taxon>Bacteria</taxon>
        <taxon>Bacillati</taxon>
        <taxon>Actinomycetota</taxon>
        <taxon>Actinomycetes</taxon>
        <taxon>Micrococcales</taxon>
        <taxon>Dermatophilaceae</taxon>
        <taxon>Kineosphaera</taxon>
    </lineage>
</organism>
<protein>
    <recommendedName>
        <fullName evidence="2">DUF1648 domain-containing protein</fullName>
    </recommendedName>
</protein>
<keyword evidence="1" id="KW-1133">Transmembrane helix</keyword>
<feature type="domain" description="DUF1648" evidence="2">
    <location>
        <begin position="5"/>
        <end position="49"/>
    </location>
</feature>
<dbReference type="AlphaFoldDB" id="K6WQ46"/>
<evidence type="ECO:0000313" key="4">
    <source>
        <dbReference type="Proteomes" id="UP000008366"/>
    </source>
</evidence>
<reference evidence="3 4" key="1">
    <citation type="submission" date="2012-08" db="EMBL/GenBank/DDBJ databases">
        <title>Whole genome shotgun sequence of Kineosphaera limosa NBRC 100340.</title>
        <authorList>
            <person name="Yoshida I."/>
            <person name="Isaki S."/>
            <person name="Hosoyama A."/>
            <person name="Tsuchikane K."/>
            <person name="Katsumata H."/>
            <person name="Ando Y."/>
            <person name="Ohji S."/>
            <person name="Hamada M."/>
            <person name="Tamura T."/>
            <person name="Yamazoe A."/>
            <person name="Yamazaki S."/>
            <person name="Fujita N."/>
        </authorList>
    </citation>
    <scope>NUCLEOTIDE SEQUENCE [LARGE SCALE GENOMIC DNA]</scope>
    <source>
        <strain evidence="3 4">NBRC 100340</strain>
    </source>
</reference>
<name>K6WQ46_9MICO</name>
<dbReference type="EMBL" id="BAHD01000029">
    <property type="protein sequence ID" value="GAB95936.1"/>
    <property type="molecule type" value="Genomic_DNA"/>
</dbReference>
<keyword evidence="1" id="KW-0472">Membrane</keyword>
<dbReference type="Pfam" id="PF07853">
    <property type="entry name" value="DUF1648"/>
    <property type="match status" value="1"/>
</dbReference>
<dbReference type="eggNOG" id="COG4194">
    <property type="taxonomic scope" value="Bacteria"/>
</dbReference>
<evidence type="ECO:0000259" key="2">
    <source>
        <dbReference type="Pfam" id="PF07853"/>
    </source>
</evidence>
<dbReference type="Proteomes" id="UP000008366">
    <property type="component" value="Unassembled WGS sequence"/>
</dbReference>
<sequence>MWLAVAVGYVGAVAWAYPRLPDPMATHWDFAGTADGWMSRGSHLIFSGLLGVGVILGLPLLSSVLARGSGAFVNVPHKDYWLDPQHPQRRTEFWRRFTDDMYVIAALTGGLLIWMQIEMVLANRREPPDMAWWSWLPLGVFIAAIISWSLYLAFWRYRPPQDEPGSTGQGPILPV</sequence>
<keyword evidence="1" id="KW-0812">Transmembrane</keyword>
<proteinExistence type="predicted"/>